<evidence type="ECO:0000313" key="3">
    <source>
        <dbReference type="EMBL" id="MXO98177.1"/>
    </source>
</evidence>
<feature type="chain" id="PRO_5026125771" description="DUF4136 domain-containing protein" evidence="2">
    <location>
        <begin position="25"/>
        <end position="230"/>
    </location>
</feature>
<reference evidence="3 4" key="1">
    <citation type="submission" date="2019-12" db="EMBL/GenBank/DDBJ databases">
        <title>Genomic-based taxomic classification of the family Erythrobacteraceae.</title>
        <authorList>
            <person name="Xu L."/>
        </authorList>
    </citation>
    <scope>NUCLEOTIDE SEQUENCE [LARGE SCALE GENOMIC DNA]</scope>
    <source>
        <strain evidence="3 4">S36</strain>
    </source>
</reference>
<proteinExistence type="predicted"/>
<dbReference type="AlphaFoldDB" id="A0A6I4TTI7"/>
<sequence length="230" mass="24841">MKSGSTFLSALLLCSLTLPIPAAASWRGDPWAGRGDSGWGRAGSWDRPSMRGSSGRDDREGQVQVEHFEAENARAQLGQGAVVVRTLAGDTTQSRDQSTYEAAVIDQLVKAGYDTLDAYPSGGQIAEIRVIRDVVSPEEEKRNPVSGEMAVGVSNRGSMASMAVNLDFTAARKALLSTRLEARLRDKATDAILWEGRATVMTREGDSHWTEQAISTRLAAALFEDMPARQ</sequence>
<feature type="signal peptide" evidence="2">
    <location>
        <begin position="1"/>
        <end position="24"/>
    </location>
</feature>
<gene>
    <name evidence="3" type="ORF">GRI97_04150</name>
</gene>
<dbReference type="OrthoDB" id="7428103at2"/>
<evidence type="ECO:0008006" key="5">
    <source>
        <dbReference type="Google" id="ProtNLM"/>
    </source>
</evidence>
<dbReference type="RefSeq" id="WP_161389839.1">
    <property type="nucleotide sequence ID" value="NZ_JBHSCP010000001.1"/>
</dbReference>
<protein>
    <recommendedName>
        <fullName evidence="5">DUF4136 domain-containing protein</fullName>
    </recommendedName>
</protein>
<evidence type="ECO:0000313" key="4">
    <source>
        <dbReference type="Proteomes" id="UP000469430"/>
    </source>
</evidence>
<evidence type="ECO:0000256" key="2">
    <source>
        <dbReference type="SAM" id="SignalP"/>
    </source>
</evidence>
<dbReference type="EMBL" id="WTYJ01000001">
    <property type="protein sequence ID" value="MXO98177.1"/>
    <property type="molecule type" value="Genomic_DNA"/>
</dbReference>
<evidence type="ECO:0000256" key="1">
    <source>
        <dbReference type="SAM" id="MobiDB-lite"/>
    </source>
</evidence>
<dbReference type="Proteomes" id="UP000469430">
    <property type="component" value="Unassembled WGS sequence"/>
</dbReference>
<comment type="caution">
    <text evidence="3">The sequence shown here is derived from an EMBL/GenBank/DDBJ whole genome shotgun (WGS) entry which is preliminary data.</text>
</comment>
<keyword evidence="2" id="KW-0732">Signal</keyword>
<keyword evidence="4" id="KW-1185">Reference proteome</keyword>
<name>A0A6I4TTI7_9SPHN</name>
<accession>A0A6I4TTI7</accession>
<organism evidence="3 4">
    <name type="scientific">Croceibacterium xixiisoli</name>
    <dbReference type="NCBI Taxonomy" id="1476466"/>
    <lineage>
        <taxon>Bacteria</taxon>
        <taxon>Pseudomonadati</taxon>
        <taxon>Pseudomonadota</taxon>
        <taxon>Alphaproteobacteria</taxon>
        <taxon>Sphingomonadales</taxon>
        <taxon>Erythrobacteraceae</taxon>
        <taxon>Croceibacterium</taxon>
    </lineage>
</organism>
<feature type="region of interest" description="Disordered" evidence="1">
    <location>
        <begin position="27"/>
        <end position="61"/>
    </location>
</feature>